<keyword evidence="3" id="KW-1185">Reference proteome</keyword>
<proteinExistence type="predicted"/>
<dbReference type="EMBL" id="JAODUP010000729">
    <property type="protein sequence ID" value="KAK2144812.1"/>
    <property type="molecule type" value="Genomic_DNA"/>
</dbReference>
<evidence type="ECO:0000313" key="2">
    <source>
        <dbReference type="EMBL" id="KAK2144812.1"/>
    </source>
</evidence>
<gene>
    <name evidence="2" type="ORF">LSH36_729g02052</name>
</gene>
<reference evidence="2" key="1">
    <citation type="journal article" date="2023" name="Mol. Biol. Evol.">
        <title>Third-Generation Sequencing Reveals the Adaptive Role of the Epigenome in Three Deep-Sea Polychaetes.</title>
        <authorList>
            <person name="Perez M."/>
            <person name="Aroh O."/>
            <person name="Sun Y."/>
            <person name="Lan Y."/>
            <person name="Juniper S.K."/>
            <person name="Young C.R."/>
            <person name="Angers B."/>
            <person name="Qian P.Y."/>
        </authorList>
    </citation>
    <scope>NUCLEOTIDE SEQUENCE</scope>
    <source>
        <strain evidence="2">P08H-3</strain>
    </source>
</reference>
<name>A0AAD9J2B6_9ANNE</name>
<evidence type="ECO:0000313" key="3">
    <source>
        <dbReference type="Proteomes" id="UP001208570"/>
    </source>
</evidence>
<evidence type="ECO:0000256" key="1">
    <source>
        <dbReference type="SAM" id="MobiDB-lite"/>
    </source>
</evidence>
<dbReference type="Proteomes" id="UP001208570">
    <property type="component" value="Unassembled WGS sequence"/>
</dbReference>
<dbReference type="AlphaFoldDB" id="A0AAD9J2B6"/>
<organism evidence="2 3">
    <name type="scientific">Paralvinella palmiformis</name>
    <dbReference type="NCBI Taxonomy" id="53620"/>
    <lineage>
        <taxon>Eukaryota</taxon>
        <taxon>Metazoa</taxon>
        <taxon>Spiralia</taxon>
        <taxon>Lophotrochozoa</taxon>
        <taxon>Annelida</taxon>
        <taxon>Polychaeta</taxon>
        <taxon>Sedentaria</taxon>
        <taxon>Canalipalpata</taxon>
        <taxon>Terebellida</taxon>
        <taxon>Terebelliformia</taxon>
        <taxon>Alvinellidae</taxon>
        <taxon>Paralvinella</taxon>
    </lineage>
</organism>
<protein>
    <submittedName>
        <fullName evidence="2">Uncharacterized protein</fullName>
    </submittedName>
</protein>
<comment type="caution">
    <text evidence="2">The sequence shown here is derived from an EMBL/GenBank/DDBJ whole genome shotgun (WGS) entry which is preliminary data.</text>
</comment>
<feature type="compositionally biased region" description="Polar residues" evidence="1">
    <location>
        <begin position="11"/>
        <end position="31"/>
    </location>
</feature>
<accession>A0AAD9J2B6</accession>
<sequence length="76" mass="8555">MHKKAKDITLLGSSSPELGQTMAIGSNANSDKTYQHSCFTIKGELPLPRMMESKMFIEEILTEDVVNKFDIWGNHL</sequence>
<feature type="region of interest" description="Disordered" evidence="1">
    <location>
        <begin position="1"/>
        <end position="31"/>
    </location>
</feature>